<evidence type="ECO:0000256" key="6">
    <source>
        <dbReference type="SAM" id="SignalP"/>
    </source>
</evidence>
<feature type="transmembrane region" description="Helical" evidence="5">
    <location>
        <begin position="260"/>
        <end position="278"/>
    </location>
</feature>
<protein>
    <submittedName>
        <fullName evidence="10">Membrane-bound serine protease (ClpP class)</fullName>
    </submittedName>
</protein>
<feature type="domain" description="NfeD integral membrane" evidence="8">
    <location>
        <begin position="240"/>
        <end position="353"/>
    </location>
</feature>
<keyword evidence="10" id="KW-0645">Protease</keyword>
<dbReference type="InterPro" id="IPR056738">
    <property type="entry name" value="NfeD1b_N"/>
</dbReference>
<feature type="chain" id="PRO_5020546425" evidence="6">
    <location>
        <begin position="28"/>
        <end position="440"/>
    </location>
</feature>
<dbReference type="CDD" id="cd07021">
    <property type="entry name" value="Clp_protease_NfeD_like"/>
    <property type="match status" value="1"/>
</dbReference>
<sequence>MKRFYMKYMLFCVLIVYCVFSSTYAYAENEKSVYVIPIKGEINPAVTQFVEKEIRKAENDPDSVAIIFEIDTLGGMIKEATKIRDHMMKTSLRTISFVNKKAESAGVLLTIASERIAMSSGSTIGSAETIPYTEKNISYWKGELRTTAEQRGRDTKLVEAMADRRIEIIDPNDATKYVAQKGELLNLTTKEAENLGFTDLVGNSYEEILDTLNVNYTKIINIKPDFKMMIAQGVTSSVLLPILLSIGFIGMIIEFLTPGFGVGGTISFIAFTIFFGGSMLAGNAGVSVIMIFVTGIILLFIELIAPGFGAPGIGGILCIILSIVLSSDSIVLGITSLGIAFILAIITAVLLLKYAPKNRYFDKIILETQLRKDKGFVTTQQKKSLLGLEGITVTPLRPAGMAEIEKTKIDVVAEGEFIDVHTKVKVIKVEGRKIVVKKIN</sequence>
<dbReference type="Gene3D" id="2.40.50.140">
    <property type="entry name" value="Nucleic acid-binding proteins"/>
    <property type="match status" value="1"/>
</dbReference>
<dbReference type="GO" id="GO:0005886">
    <property type="term" value="C:plasma membrane"/>
    <property type="evidence" value="ECO:0007669"/>
    <property type="project" value="TreeGrafter"/>
</dbReference>
<feature type="transmembrane region" description="Helical" evidence="5">
    <location>
        <begin position="331"/>
        <end position="352"/>
    </location>
</feature>
<dbReference type="InterPro" id="IPR029045">
    <property type="entry name" value="ClpP/crotonase-like_dom_sf"/>
</dbReference>
<evidence type="ECO:0000313" key="10">
    <source>
        <dbReference type="EMBL" id="TCO80046.1"/>
    </source>
</evidence>
<reference evidence="10 11" key="1">
    <citation type="submission" date="2019-03" db="EMBL/GenBank/DDBJ databases">
        <title>Genomic Encyclopedia of Type Strains, Phase IV (KMG-IV): sequencing the most valuable type-strain genomes for metagenomic binning, comparative biology and taxonomic classification.</title>
        <authorList>
            <person name="Goeker M."/>
        </authorList>
    </citation>
    <scope>NUCLEOTIDE SEQUENCE [LARGE SCALE GENOMIC DNA]</scope>
    <source>
        <strain evidence="10 11">DSM 102940</strain>
    </source>
</reference>
<keyword evidence="3 5" id="KW-1133">Transmembrane helix</keyword>
<keyword evidence="6" id="KW-0732">Signal</keyword>
<feature type="domain" description="NfeD-like C-terminal" evidence="7">
    <location>
        <begin position="383"/>
        <end position="438"/>
    </location>
</feature>
<dbReference type="InterPro" id="IPR012340">
    <property type="entry name" value="NA-bd_OB-fold"/>
</dbReference>
<dbReference type="GO" id="GO:0006508">
    <property type="term" value="P:proteolysis"/>
    <property type="evidence" value="ECO:0007669"/>
    <property type="project" value="UniProtKB-KW"/>
</dbReference>
<evidence type="ECO:0000256" key="4">
    <source>
        <dbReference type="ARBA" id="ARBA00023136"/>
    </source>
</evidence>
<evidence type="ECO:0000259" key="9">
    <source>
        <dbReference type="Pfam" id="PF25145"/>
    </source>
</evidence>
<evidence type="ECO:0000256" key="3">
    <source>
        <dbReference type="ARBA" id="ARBA00022989"/>
    </source>
</evidence>
<name>A0A4R2L7P6_9FIRM</name>
<evidence type="ECO:0000313" key="11">
    <source>
        <dbReference type="Proteomes" id="UP000294919"/>
    </source>
</evidence>
<dbReference type="Proteomes" id="UP000294919">
    <property type="component" value="Unassembled WGS sequence"/>
</dbReference>
<feature type="signal peptide" evidence="6">
    <location>
        <begin position="1"/>
        <end position="27"/>
    </location>
</feature>
<gene>
    <name evidence="10" type="ORF">EV214_101284</name>
</gene>
<dbReference type="InterPro" id="IPR052165">
    <property type="entry name" value="Membrane_assoc_protease"/>
</dbReference>
<dbReference type="AlphaFoldDB" id="A0A4R2L7P6"/>
<dbReference type="InterPro" id="IPR056739">
    <property type="entry name" value="NfeD_membrane"/>
</dbReference>
<dbReference type="PANTHER" id="PTHR33507:SF3">
    <property type="entry name" value="INNER MEMBRANE PROTEIN YBBJ"/>
    <property type="match status" value="1"/>
</dbReference>
<feature type="transmembrane region" description="Helical" evidence="5">
    <location>
        <begin position="308"/>
        <end position="325"/>
    </location>
</feature>
<dbReference type="PANTHER" id="PTHR33507">
    <property type="entry name" value="INNER MEMBRANE PROTEIN YBBJ"/>
    <property type="match status" value="1"/>
</dbReference>
<dbReference type="Pfam" id="PF25145">
    <property type="entry name" value="NfeD1b_N"/>
    <property type="match status" value="1"/>
</dbReference>
<dbReference type="EMBL" id="SLWV01000001">
    <property type="protein sequence ID" value="TCO80046.1"/>
    <property type="molecule type" value="Genomic_DNA"/>
</dbReference>
<feature type="transmembrane region" description="Helical" evidence="5">
    <location>
        <begin position="229"/>
        <end position="253"/>
    </location>
</feature>
<proteinExistence type="predicted"/>
<dbReference type="RefSeq" id="WP_132241913.1">
    <property type="nucleotide sequence ID" value="NZ_SLWV01000001.1"/>
</dbReference>
<feature type="transmembrane region" description="Helical" evidence="5">
    <location>
        <begin position="284"/>
        <end position="301"/>
    </location>
</feature>
<dbReference type="GO" id="GO:0008233">
    <property type="term" value="F:peptidase activity"/>
    <property type="evidence" value="ECO:0007669"/>
    <property type="project" value="UniProtKB-KW"/>
</dbReference>
<feature type="domain" description="NfeD1b N-terminal" evidence="9">
    <location>
        <begin position="33"/>
        <end position="220"/>
    </location>
</feature>
<evidence type="ECO:0000256" key="1">
    <source>
        <dbReference type="ARBA" id="ARBA00004141"/>
    </source>
</evidence>
<dbReference type="Pfam" id="PF01957">
    <property type="entry name" value="NfeD"/>
    <property type="match status" value="1"/>
</dbReference>
<dbReference type="Gene3D" id="3.90.226.10">
    <property type="entry name" value="2-enoyl-CoA Hydratase, Chain A, domain 1"/>
    <property type="match status" value="1"/>
</dbReference>
<keyword evidence="2 5" id="KW-0812">Transmembrane</keyword>
<keyword evidence="10" id="KW-0378">Hydrolase</keyword>
<organism evidence="10 11">
    <name type="scientific">Marinisporobacter balticus</name>
    <dbReference type="NCBI Taxonomy" id="2018667"/>
    <lineage>
        <taxon>Bacteria</taxon>
        <taxon>Bacillati</taxon>
        <taxon>Bacillota</taxon>
        <taxon>Clostridia</taxon>
        <taxon>Peptostreptococcales</taxon>
        <taxon>Thermotaleaceae</taxon>
        <taxon>Marinisporobacter</taxon>
    </lineage>
</organism>
<evidence type="ECO:0000259" key="7">
    <source>
        <dbReference type="Pfam" id="PF01957"/>
    </source>
</evidence>
<keyword evidence="11" id="KW-1185">Reference proteome</keyword>
<comment type="subcellular location">
    <subcellularLocation>
        <location evidence="1">Membrane</location>
        <topology evidence="1">Multi-pass membrane protein</topology>
    </subcellularLocation>
</comment>
<dbReference type="SUPFAM" id="SSF52096">
    <property type="entry name" value="ClpP/crotonase"/>
    <property type="match status" value="1"/>
</dbReference>
<comment type="caution">
    <text evidence="10">The sequence shown here is derived from an EMBL/GenBank/DDBJ whole genome shotgun (WGS) entry which is preliminary data.</text>
</comment>
<evidence type="ECO:0000256" key="5">
    <source>
        <dbReference type="SAM" id="Phobius"/>
    </source>
</evidence>
<dbReference type="OrthoDB" id="9806253at2"/>
<dbReference type="InterPro" id="IPR002810">
    <property type="entry name" value="NfeD-like_C"/>
</dbReference>
<accession>A0A4R2L7P6</accession>
<evidence type="ECO:0000256" key="2">
    <source>
        <dbReference type="ARBA" id="ARBA00022692"/>
    </source>
</evidence>
<evidence type="ECO:0000259" key="8">
    <source>
        <dbReference type="Pfam" id="PF24961"/>
    </source>
</evidence>
<keyword evidence="4 5" id="KW-0472">Membrane</keyword>
<dbReference type="Pfam" id="PF24961">
    <property type="entry name" value="NfeD_membrane"/>
    <property type="match status" value="1"/>
</dbReference>